<organism evidence="2 3">
    <name type="scientific">Trebonia kvetii</name>
    <dbReference type="NCBI Taxonomy" id="2480626"/>
    <lineage>
        <taxon>Bacteria</taxon>
        <taxon>Bacillati</taxon>
        <taxon>Actinomycetota</taxon>
        <taxon>Actinomycetes</taxon>
        <taxon>Streptosporangiales</taxon>
        <taxon>Treboniaceae</taxon>
        <taxon>Trebonia</taxon>
    </lineage>
</organism>
<dbReference type="Pfam" id="PF04324">
    <property type="entry name" value="Fer2_BFD"/>
    <property type="match status" value="1"/>
</dbReference>
<keyword evidence="3" id="KW-1185">Reference proteome</keyword>
<proteinExistence type="predicted"/>
<sequence>MYACICRAVTTDEVSAAIDEGAATVKAVAKATRACTLCGMCRVRISAMLAERSAECPVHGLPAIA</sequence>
<accession>A0A6P2C686</accession>
<evidence type="ECO:0000313" key="2">
    <source>
        <dbReference type="EMBL" id="TVZ06939.1"/>
    </source>
</evidence>
<dbReference type="Gene3D" id="1.10.10.1100">
    <property type="entry name" value="BFD-like [2Fe-2S]-binding domain"/>
    <property type="match status" value="1"/>
</dbReference>
<dbReference type="Proteomes" id="UP000460272">
    <property type="component" value="Unassembled WGS sequence"/>
</dbReference>
<comment type="caution">
    <text evidence="2">The sequence shown here is derived from an EMBL/GenBank/DDBJ whole genome shotgun (WGS) entry which is preliminary data.</text>
</comment>
<feature type="domain" description="BFD-like [2Fe-2S]-binding" evidence="1">
    <location>
        <begin position="4"/>
        <end position="51"/>
    </location>
</feature>
<reference evidence="2 3" key="1">
    <citation type="submission" date="2018-11" db="EMBL/GenBank/DDBJ databases">
        <title>Trebonia kvetii gen.nov., sp.nov., a novel acidophilic actinobacterium, and proposal of the new actinobacterial family Treboniaceae fam. nov.</title>
        <authorList>
            <person name="Rapoport D."/>
            <person name="Sagova-Mareckova M."/>
            <person name="Sedlacek I."/>
            <person name="Provaznik J."/>
            <person name="Kralova S."/>
            <person name="Pavlinic D."/>
            <person name="Benes V."/>
            <person name="Kopecky J."/>
        </authorList>
    </citation>
    <scope>NUCLEOTIDE SEQUENCE [LARGE SCALE GENOMIC DNA]</scope>
    <source>
        <strain evidence="2 3">15Tr583</strain>
    </source>
</reference>
<evidence type="ECO:0000313" key="3">
    <source>
        <dbReference type="Proteomes" id="UP000460272"/>
    </source>
</evidence>
<dbReference type="EMBL" id="RPFW01000001">
    <property type="protein sequence ID" value="TVZ06939.1"/>
    <property type="molecule type" value="Genomic_DNA"/>
</dbReference>
<gene>
    <name evidence="2" type="ORF">EAS64_06290</name>
</gene>
<evidence type="ECO:0000259" key="1">
    <source>
        <dbReference type="Pfam" id="PF04324"/>
    </source>
</evidence>
<dbReference type="InterPro" id="IPR041854">
    <property type="entry name" value="BFD-like_2Fe2S-bd_dom_sf"/>
</dbReference>
<dbReference type="OrthoDB" id="9815350at2"/>
<protein>
    <recommendedName>
        <fullName evidence="1">BFD-like [2Fe-2S]-binding domain-containing protein</fullName>
    </recommendedName>
</protein>
<dbReference type="InterPro" id="IPR007419">
    <property type="entry name" value="BFD-like_2Fe2S-bd_dom"/>
</dbReference>
<name>A0A6P2C686_9ACTN</name>
<dbReference type="RefSeq" id="WP_145851695.1">
    <property type="nucleotide sequence ID" value="NZ_RPFW01000001.1"/>
</dbReference>
<dbReference type="AlphaFoldDB" id="A0A6P2C686"/>